<keyword evidence="2" id="KW-1185">Reference proteome</keyword>
<proteinExistence type="predicted"/>
<evidence type="ECO:0000313" key="2">
    <source>
        <dbReference type="Proteomes" id="UP000318717"/>
    </source>
</evidence>
<accession>A0A4Y3I077</accession>
<evidence type="ECO:0008006" key="3">
    <source>
        <dbReference type="Google" id="ProtNLM"/>
    </source>
</evidence>
<dbReference type="EMBL" id="BJLF01000023">
    <property type="protein sequence ID" value="GEA52681.1"/>
    <property type="molecule type" value="Genomic_DNA"/>
</dbReference>
<name>A0A4Y3I077_9VIBR</name>
<dbReference type="RefSeq" id="WP_141347101.1">
    <property type="nucleotide sequence ID" value="NZ_BJLF01000023.1"/>
</dbReference>
<gene>
    <name evidence="1" type="ORF">VIN01S_34850</name>
</gene>
<dbReference type="OrthoDB" id="7856828at2"/>
<organism evidence="1 2">
    <name type="scientific">Vibrio inusitatus NBRC 102082</name>
    <dbReference type="NCBI Taxonomy" id="1219070"/>
    <lineage>
        <taxon>Bacteria</taxon>
        <taxon>Pseudomonadati</taxon>
        <taxon>Pseudomonadota</taxon>
        <taxon>Gammaproteobacteria</taxon>
        <taxon>Vibrionales</taxon>
        <taxon>Vibrionaceae</taxon>
        <taxon>Vibrio</taxon>
    </lineage>
</organism>
<dbReference type="Proteomes" id="UP000318717">
    <property type="component" value="Unassembled WGS sequence"/>
</dbReference>
<protein>
    <recommendedName>
        <fullName evidence="3">Chromosome partitioning protein ParB</fullName>
    </recommendedName>
</protein>
<comment type="caution">
    <text evidence="1">The sequence shown here is derived from an EMBL/GenBank/DDBJ whole genome shotgun (WGS) entry which is preliminary data.</text>
</comment>
<sequence>MRQQYHFRRSKDGELLIWNVTKLIEITQGMSVILMPLDTIQELDEAFWYDLGGGKPTCRNIAQHAKLIQQTDLTYPIILCHEGRVMDGMHRVCKALMQGATHIKVVQFAKPILPHFIDVDPETLSY</sequence>
<evidence type="ECO:0000313" key="1">
    <source>
        <dbReference type="EMBL" id="GEA52681.1"/>
    </source>
</evidence>
<dbReference type="AlphaFoldDB" id="A0A4Y3I077"/>
<reference evidence="1 2" key="1">
    <citation type="submission" date="2019-06" db="EMBL/GenBank/DDBJ databases">
        <title>Whole genome shotgun sequence of Vibrio inusitatus NBRC 102082.</title>
        <authorList>
            <person name="Hosoyama A."/>
            <person name="Uohara A."/>
            <person name="Ohji S."/>
            <person name="Ichikawa N."/>
        </authorList>
    </citation>
    <scope>NUCLEOTIDE SEQUENCE [LARGE SCALE GENOMIC DNA]</scope>
    <source>
        <strain evidence="1 2">NBRC 102082</strain>
    </source>
</reference>